<organism evidence="1 2">
    <name type="scientific">Mycena venus</name>
    <dbReference type="NCBI Taxonomy" id="2733690"/>
    <lineage>
        <taxon>Eukaryota</taxon>
        <taxon>Fungi</taxon>
        <taxon>Dikarya</taxon>
        <taxon>Basidiomycota</taxon>
        <taxon>Agaricomycotina</taxon>
        <taxon>Agaricomycetes</taxon>
        <taxon>Agaricomycetidae</taxon>
        <taxon>Agaricales</taxon>
        <taxon>Marasmiineae</taxon>
        <taxon>Mycenaceae</taxon>
        <taxon>Mycena</taxon>
    </lineage>
</organism>
<accession>A0A8H6XSX0</accession>
<keyword evidence="2" id="KW-1185">Reference proteome</keyword>
<dbReference type="EMBL" id="JACAZI010000013">
    <property type="protein sequence ID" value="KAF7345816.1"/>
    <property type="molecule type" value="Genomic_DNA"/>
</dbReference>
<gene>
    <name evidence="1" type="ORF">MVEN_01603000</name>
</gene>
<dbReference type="AlphaFoldDB" id="A0A8H6XSX0"/>
<reference evidence="1" key="1">
    <citation type="submission" date="2020-05" db="EMBL/GenBank/DDBJ databases">
        <title>Mycena genomes resolve the evolution of fungal bioluminescence.</title>
        <authorList>
            <person name="Tsai I.J."/>
        </authorList>
    </citation>
    <scope>NUCLEOTIDE SEQUENCE</scope>
    <source>
        <strain evidence="1">CCC161011</strain>
    </source>
</reference>
<dbReference type="Proteomes" id="UP000620124">
    <property type="component" value="Unassembled WGS sequence"/>
</dbReference>
<name>A0A8H6XSX0_9AGAR</name>
<comment type="caution">
    <text evidence="1">The sequence shown here is derived from an EMBL/GenBank/DDBJ whole genome shotgun (WGS) entry which is preliminary data.</text>
</comment>
<sequence>MSPSDIRHSVISNPGWKAYEDIYPRDNKSAEDFAVSLLSAQDRVDGPRTSFSMERKGLLGSICFPLSASLCTLY</sequence>
<protein>
    <submittedName>
        <fullName evidence="1">Uncharacterized protein</fullName>
    </submittedName>
</protein>
<proteinExistence type="predicted"/>
<evidence type="ECO:0000313" key="1">
    <source>
        <dbReference type="EMBL" id="KAF7345816.1"/>
    </source>
</evidence>
<evidence type="ECO:0000313" key="2">
    <source>
        <dbReference type="Proteomes" id="UP000620124"/>
    </source>
</evidence>